<feature type="transmembrane region" description="Helical" evidence="1">
    <location>
        <begin position="71"/>
        <end position="97"/>
    </location>
</feature>
<protein>
    <submittedName>
        <fullName evidence="2">Putative membrane protein</fullName>
    </submittedName>
</protein>
<dbReference type="NCBIfam" id="TIGR04370">
    <property type="entry name" value="glyco_rpt_poly"/>
    <property type="match status" value="1"/>
</dbReference>
<feature type="transmembrane region" description="Helical" evidence="1">
    <location>
        <begin position="31"/>
        <end position="51"/>
    </location>
</feature>
<name>A0A016BSG2_BACFG</name>
<comment type="caution">
    <text evidence="2">The sequence shown here is derived from an EMBL/GenBank/DDBJ whole genome shotgun (WGS) entry which is preliminary data.</text>
</comment>
<feature type="transmembrane region" description="Helical" evidence="1">
    <location>
        <begin position="392"/>
        <end position="411"/>
    </location>
</feature>
<accession>A0A016BSG2</accession>
<feature type="transmembrane region" description="Helical" evidence="1">
    <location>
        <begin position="179"/>
        <end position="200"/>
    </location>
</feature>
<feature type="transmembrane region" description="Helical" evidence="1">
    <location>
        <begin position="207"/>
        <end position="224"/>
    </location>
</feature>
<feature type="transmembrane region" description="Helical" evidence="1">
    <location>
        <begin position="254"/>
        <end position="276"/>
    </location>
</feature>
<feature type="transmembrane region" description="Helical" evidence="1">
    <location>
        <begin position="6"/>
        <end position="24"/>
    </location>
</feature>
<keyword evidence="1" id="KW-0812">Transmembrane</keyword>
<feature type="transmembrane region" description="Helical" evidence="1">
    <location>
        <begin position="230"/>
        <end position="247"/>
    </location>
</feature>
<gene>
    <name evidence="2" type="ORF">M123_3991</name>
</gene>
<reference evidence="2 3" key="1">
    <citation type="submission" date="2014-02" db="EMBL/GenBank/DDBJ databases">
        <authorList>
            <person name="Sears C."/>
            <person name="Carroll K."/>
            <person name="Sack B.R."/>
            <person name="Qadri F."/>
            <person name="Myers L.L."/>
            <person name="Chung G.-T."/>
            <person name="Escheverria P."/>
            <person name="Fraser C.M."/>
            <person name="Sadzewicz L."/>
            <person name="Shefchek K.A."/>
            <person name="Tallon L."/>
            <person name="Das S.P."/>
            <person name="Daugherty S."/>
            <person name="Mongodin E.F."/>
        </authorList>
    </citation>
    <scope>NUCLEOTIDE SEQUENCE [LARGE SCALE GENOMIC DNA]</scope>
    <source>
        <strain evidence="2 3">3976T8</strain>
    </source>
</reference>
<keyword evidence="1" id="KW-1133">Transmembrane helix</keyword>
<evidence type="ECO:0000313" key="3">
    <source>
        <dbReference type="Proteomes" id="UP000020938"/>
    </source>
</evidence>
<keyword evidence="1" id="KW-0472">Membrane</keyword>
<dbReference type="AlphaFoldDB" id="A0A016BSG2"/>
<evidence type="ECO:0000256" key="1">
    <source>
        <dbReference type="SAM" id="Phobius"/>
    </source>
</evidence>
<feature type="transmembrane region" description="Helical" evidence="1">
    <location>
        <begin position="417"/>
        <end position="440"/>
    </location>
</feature>
<evidence type="ECO:0000313" key="2">
    <source>
        <dbReference type="EMBL" id="EXZ71702.1"/>
    </source>
</evidence>
<feature type="transmembrane region" description="Helical" evidence="1">
    <location>
        <begin position="126"/>
        <end position="143"/>
    </location>
</feature>
<dbReference type="RefSeq" id="WP_032598909.1">
    <property type="nucleotide sequence ID" value="NZ_JGDS01000064.1"/>
</dbReference>
<dbReference type="Proteomes" id="UP000020938">
    <property type="component" value="Unassembled WGS sequence"/>
</dbReference>
<dbReference type="PATRIC" id="fig|1339314.3.peg.4141"/>
<feature type="transmembrane region" description="Helical" evidence="1">
    <location>
        <begin position="360"/>
        <end position="380"/>
    </location>
</feature>
<organism evidence="2 3">
    <name type="scientific">Bacteroides fragilis str. 3976T8</name>
    <dbReference type="NCBI Taxonomy" id="1339314"/>
    <lineage>
        <taxon>Bacteria</taxon>
        <taxon>Pseudomonadati</taxon>
        <taxon>Bacteroidota</taxon>
        <taxon>Bacteroidia</taxon>
        <taxon>Bacteroidales</taxon>
        <taxon>Bacteroidaceae</taxon>
        <taxon>Bacteroides</taxon>
    </lineage>
</organism>
<proteinExistence type="predicted"/>
<dbReference type="EMBL" id="JGDS01000064">
    <property type="protein sequence ID" value="EXZ71702.1"/>
    <property type="molecule type" value="Genomic_DNA"/>
</dbReference>
<sequence length="463" mass="53483">MTAIFIVVFSVIYLLVLYNFYIAICGRIRVFTITSFFCLCYISFAYIGSILLNIMHFEAEDYLGMYARPDIFFLVWVFTLLGLLFLLLGFAIANIVFKNICYPRKNRDLQLIKVSISCFDNSDKNFFVILFLFILSFFVLLVYRNVIGGFPLESVFSADNGAALAFLRSEATNNFSGKFYRYVMFMETLPLFLFIVVSFIKSCKKKKWQYLYIALFLYNLFYSLSTIQKAPILKFLLLCCIIFFYKNGFIKKKIILKLVVFSCGLVLIMYMCFMGLEDAPIEVIIEGALHRVFIGAIHPFYWYIKYAEEFGFLYGTSFPNPAGIFPFEPFRLTVEIMDYAKGDLLGDLVGSMPTVYIGEMYINFGLYGLILASIMFGFALQTLDILFVRSLLVSKSVIFSSLYIYMIYYFSQFAETGISGIIVDTNFYMVLFISFIYCLINRCNLRGHGKKEGLSRYKCASSR</sequence>